<protein>
    <recommendedName>
        <fullName evidence="3 15">DNA polymerase I</fullName>
        <ecNumber evidence="2 15">2.7.7.7</ecNumber>
    </recommendedName>
</protein>
<evidence type="ECO:0000256" key="11">
    <source>
        <dbReference type="ARBA" id="ARBA00022932"/>
    </source>
</evidence>
<dbReference type="SMART" id="SM00474">
    <property type="entry name" value="35EXOc"/>
    <property type="match status" value="1"/>
</dbReference>
<evidence type="ECO:0000256" key="3">
    <source>
        <dbReference type="ARBA" id="ARBA00020311"/>
    </source>
</evidence>
<evidence type="ECO:0000259" key="19">
    <source>
        <dbReference type="SMART" id="SM00482"/>
    </source>
</evidence>
<dbReference type="PRINTS" id="PR00868">
    <property type="entry name" value="DNAPOLI"/>
</dbReference>
<dbReference type="PATRIC" id="fig|1618345.3.peg.1062"/>
<dbReference type="GO" id="GO:0003677">
    <property type="term" value="F:DNA binding"/>
    <property type="evidence" value="ECO:0007669"/>
    <property type="project" value="UniProtKB-UniRule"/>
</dbReference>
<evidence type="ECO:0000256" key="5">
    <source>
        <dbReference type="ARBA" id="ARBA00022695"/>
    </source>
</evidence>
<dbReference type="Gene3D" id="1.10.150.20">
    <property type="entry name" value="5' to 3' exonuclease, C-terminal subdomain"/>
    <property type="match status" value="2"/>
</dbReference>
<feature type="domain" description="DNA-directed DNA polymerase family A palm" evidence="19">
    <location>
        <begin position="662"/>
        <end position="867"/>
    </location>
</feature>
<comment type="function">
    <text evidence="16">In addition to polymerase activity, this DNA polymerase exhibits 3'-5' and 5'-3' exonuclease activity.</text>
</comment>
<dbReference type="FunFam" id="1.10.150.20:FF:000003">
    <property type="entry name" value="DNA polymerase I"/>
    <property type="match status" value="1"/>
</dbReference>
<keyword evidence="5 16" id="KW-0548">Nucleotidyltransferase</keyword>
<evidence type="ECO:0000259" key="17">
    <source>
        <dbReference type="SMART" id="SM00474"/>
    </source>
</evidence>
<dbReference type="NCBIfam" id="NF004397">
    <property type="entry name" value="PRK05755.1"/>
    <property type="match status" value="1"/>
</dbReference>
<sequence length="920" mass="104523">MKDRILLIDSNALVHRAYHALPGLTTKKGQPIGAAYGFFLMFLKAAAELNPKYVVFAFDTPQPTFRHSLYTEYKATRQKADDDLISQFPVIKDLISTFNLPIFEMPGFEADDIVGTIARRCEKEDFEVIILTGDLDELQLVDQNTEVYTMKRGFTDTVIYDLKAVQEKYGFGPDEFVDYKALRGDPSDNIPGVPGIGEKTATGLIINYKSLDNIYDVLEKDELNVSDRVKNTLSENKGQAYMSKKLAQIDTNLELDFDKNSAILGNFDRGKVVQKFQDFEFKSLLPKIPKNIKEEGQPEKVKPATFLCHKVTTQEDAANILSKAKEYGHIVFDVETSKLDRMDSIIVGISFAFSANEGYFFHFSNNFKFADIKEKLQVVLTDPKILKVAHNLKYDMSVLKTHGIDVAEPFFDTFVAAYLISPGDRRYSLDDLSFMEFGYEKIPIEELIGKGKNQKLLTECNGDDLCRYSCEDSVMTFKLYEKYSKRLKKLGLSNVWEKIELPLIPVLSDMELTGIKIDEKFLSVMSDDFKIRIAMLEKDIYKAAGEKFNINSPIQLKKILFDKLKIHEEIDKKTLKKVKTGGYSTAASELEKLKGSHEIIDHIMEYRELAKLKSTYIDALPKLVDKRTGRIHTNYNQTITATGRLSSSDPNLQNIPIRTEIGRQIREAFIPDKGNVILSADYSQIELRLMAHIARDQRMIEAFKRGEDIHTRTASEISDIPLIKVTKEQRRSAKTINFGIIYGMSPHGLSQALGITHEESKSYIDKYFEIHSGIKAYMENIVVEAQGKGYLETIFGRRRAIPEINSSNFMVRQGAERMAINFPMQGTAADIMKLAMIEVNKKIKDDEGIKVIMQVHDELVFEVREEKLKSAAEEIKETMESVCMIDVPIVVNVSFGYNWGELKPLTGLTQDDAAIQDEKR</sequence>
<dbReference type="EC" id="2.7.7.7" evidence="2 15"/>
<dbReference type="SUPFAM" id="SSF56672">
    <property type="entry name" value="DNA/RNA polymerases"/>
    <property type="match status" value="1"/>
</dbReference>
<dbReference type="GO" id="GO:0006261">
    <property type="term" value="P:DNA-templated DNA replication"/>
    <property type="evidence" value="ECO:0007669"/>
    <property type="project" value="UniProtKB-UniRule"/>
</dbReference>
<dbReference type="CDD" id="cd08637">
    <property type="entry name" value="DNA_pol_A_pol_I_C"/>
    <property type="match status" value="1"/>
</dbReference>
<keyword evidence="6 16" id="KW-0235">DNA replication</keyword>
<dbReference type="GO" id="GO:0003887">
    <property type="term" value="F:DNA-directed DNA polymerase activity"/>
    <property type="evidence" value="ECO:0007669"/>
    <property type="project" value="UniProtKB-UniRule"/>
</dbReference>
<dbReference type="InterPro" id="IPR029060">
    <property type="entry name" value="PIN-like_dom_sf"/>
</dbReference>
<dbReference type="Gene3D" id="3.30.420.10">
    <property type="entry name" value="Ribonuclease H-like superfamily/Ribonuclease H"/>
    <property type="match status" value="1"/>
</dbReference>
<keyword evidence="8 16" id="KW-0227">DNA damage</keyword>
<comment type="catalytic activity">
    <reaction evidence="14 16">
        <text>DNA(n) + a 2'-deoxyribonucleoside 5'-triphosphate = DNA(n+1) + diphosphate</text>
        <dbReference type="Rhea" id="RHEA:22508"/>
        <dbReference type="Rhea" id="RHEA-COMP:17339"/>
        <dbReference type="Rhea" id="RHEA-COMP:17340"/>
        <dbReference type="ChEBI" id="CHEBI:33019"/>
        <dbReference type="ChEBI" id="CHEBI:61560"/>
        <dbReference type="ChEBI" id="CHEBI:173112"/>
        <dbReference type="EC" id="2.7.7.7"/>
    </reaction>
</comment>
<evidence type="ECO:0000256" key="14">
    <source>
        <dbReference type="ARBA" id="ARBA00049244"/>
    </source>
</evidence>
<dbReference type="FunFam" id="1.10.150.20:FF:000002">
    <property type="entry name" value="DNA polymerase I"/>
    <property type="match status" value="1"/>
</dbReference>
<dbReference type="AlphaFoldDB" id="A0A0G0LZ34"/>
<dbReference type="SMART" id="SM00482">
    <property type="entry name" value="POLAc"/>
    <property type="match status" value="1"/>
</dbReference>
<evidence type="ECO:0000256" key="7">
    <source>
        <dbReference type="ARBA" id="ARBA00022722"/>
    </source>
</evidence>
<dbReference type="CDD" id="cd09859">
    <property type="entry name" value="PIN_53EXO"/>
    <property type="match status" value="1"/>
</dbReference>
<dbReference type="SUPFAM" id="SSF47807">
    <property type="entry name" value="5' to 3' exonuclease, C-terminal subdomain"/>
    <property type="match status" value="1"/>
</dbReference>
<dbReference type="GO" id="GO:0006302">
    <property type="term" value="P:double-strand break repair"/>
    <property type="evidence" value="ECO:0007669"/>
    <property type="project" value="TreeGrafter"/>
</dbReference>
<dbReference type="InterPro" id="IPR018320">
    <property type="entry name" value="DNA_polymerase_1"/>
</dbReference>
<dbReference type="InterPro" id="IPR008918">
    <property type="entry name" value="HhH2"/>
</dbReference>
<dbReference type="GO" id="GO:0008409">
    <property type="term" value="F:5'-3' exonuclease activity"/>
    <property type="evidence" value="ECO:0007669"/>
    <property type="project" value="UniProtKB-UniRule"/>
</dbReference>
<dbReference type="InterPro" id="IPR002562">
    <property type="entry name" value="3'-5'_exonuclease_dom"/>
</dbReference>
<dbReference type="NCBIfam" id="TIGR00593">
    <property type="entry name" value="pola"/>
    <property type="match status" value="1"/>
</dbReference>
<keyword evidence="13 16" id="KW-0234">DNA repair</keyword>
<dbReference type="InterPro" id="IPR019760">
    <property type="entry name" value="DNA-dir_DNA_pol_A_CS"/>
</dbReference>
<dbReference type="InterPro" id="IPR012337">
    <property type="entry name" value="RNaseH-like_sf"/>
</dbReference>
<dbReference type="GO" id="GO:0008408">
    <property type="term" value="F:3'-5' exonuclease activity"/>
    <property type="evidence" value="ECO:0007669"/>
    <property type="project" value="UniProtKB-UniRule"/>
</dbReference>
<dbReference type="InterPro" id="IPR020046">
    <property type="entry name" value="5-3_exonucl_a-hlix_arch_N"/>
</dbReference>
<evidence type="ECO:0000256" key="13">
    <source>
        <dbReference type="ARBA" id="ARBA00023204"/>
    </source>
</evidence>
<dbReference type="InterPro" id="IPR002421">
    <property type="entry name" value="5-3_exonuclease"/>
</dbReference>
<dbReference type="FunFam" id="1.20.1060.10:FF:000001">
    <property type="entry name" value="DNA polymerase I"/>
    <property type="match status" value="1"/>
</dbReference>
<dbReference type="Gene3D" id="3.40.50.1010">
    <property type="entry name" value="5'-nuclease"/>
    <property type="match status" value="1"/>
</dbReference>
<dbReference type="Proteomes" id="UP000034207">
    <property type="component" value="Unassembled WGS sequence"/>
</dbReference>
<keyword evidence="4 16" id="KW-0808">Transferase</keyword>
<evidence type="ECO:0000313" key="20">
    <source>
        <dbReference type="EMBL" id="KKQ93275.1"/>
    </source>
</evidence>
<reference evidence="20" key="1">
    <citation type="journal article" date="2015" name="Nature">
        <title>rRNA introns, odd ribosomes, and small enigmatic genomes across a large radiation of phyla.</title>
        <authorList>
            <person name="Brown C.T."/>
            <person name="Hug L.A."/>
            <person name="Thomas B.C."/>
            <person name="Sharon I."/>
            <person name="Castelle C.J."/>
            <person name="Singh A."/>
            <person name="Wilkins M.J."/>
            <person name="Williams K.H."/>
            <person name="Banfield J.F."/>
        </authorList>
    </citation>
    <scope>NUCLEOTIDE SEQUENCE [LARGE SCALE GENOMIC DNA]</scope>
</reference>
<dbReference type="InterPro" id="IPR001098">
    <property type="entry name" value="DNA-dir_DNA_pol_A_palm_dom"/>
</dbReference>
<gene>
    <name evidence="16" type="primary">polA</name>
    <name evidence="20" type="ORF">UT18_C0023G0013</name>
</gene>
<dbReference type="SMART" id="SM00279">
    <property type="entry name" value="HhH2"/>
    <property type="match status" value="1"/>
</dbReference>
<keyword evidence="11 16" id="KW-0239">DNA-directed DNA polymerase</keyword>
<dbReference type="Gene3D" id="3.30.70.370">
    <property type="match status" value="1"/>
</dbReference>
<dbReference type="SUPFAM" id="SSF53098">
    <property type="entry name" value="Ribonuclease H-like"/>
    <property type="match status" value="1"/>
</dbReference>
<dbReference type="EMBL" id="LBVV01000023">
    <property type="protein sequence ID" value="KKQ93275.1"/>
    <property type="molecule type" value="Genomic_DNA"/>
</dbReference>
<keyword evidence="7" id="KW-0540">Nuclease</keyword>
<dbReference type="CDD" id="cd06139">
    <property type="entry name" value="DNA_polA_I_Ecoli_like_exo"/>
    <property type="match status" value="1"/>
</dbReference>
<evidence type="ECO:0000256" key="12">
    <source>
        <dbReference type="ARBA" id="ARBA00023125"/>
    </source>
</evidence>
<feature type="domain" description="3'-5' exonuclease" evidence="17">
    <location>
        <begin position="308"/>
        <end position="488"/>
    </location>
</feature>
<dbReference type="Pfam" id="PF00476">
    <property type="entry name" value="DNA_pol_A"/>
    <property type="match status" value="1"/>
</dbReference>
<evidence type="ECO:0000256" key="4">
    <source>
        <dbReference type="ARBA" id="ARBA00022679"/>
    </source>
</evidence>
<dbReference type="InterPro" id="IPR036397">
    <property type="entry name" value="RNaseH_sf"/>
</dbReference>
<evidence type="ECO:0000313" key="21">
    <source>
        <dbReference type="Proteomes" id="UP000034207"/>
    </source>
</evidence>
<evidence type="ECO:0000256" key="2">
    <source>
        <dbReference type="ARBA" id="ARBA00012417"/>
    </source>
</evidence>
<evidence type="ECO:0000256" key="10">
    <source>
        <dbReference type="ARBA" id="ARBA00022839"/>
    </source>
</evidence>
<evidence type="ECO:0000256" key="6">
    <source>
        <dbReference type="ARBA" id="ARBA00022705"/>
    </source>
</evidence>
<dbReference type="SMART" id="SM00475">
    <property type="entry name" value="53EXOc"/>
    <property type="match status" value="1"/>
</dbReference>
<evidence type="ECO:0000256" key="16">
    <source>
        <dbReference type="RuleBase" id="RU004460"/>
    </source>
</evidence>
<organism evidence="20 21">
    <name type="scientific">candidate division CPR2 bacterium GW2011_GWC2_39_10</name>
    <dbReference type="NCBI Taxonomy" id="1618345"/>
    <lineage>
        <taxon>Bacteria</taxon>
        <taxon>Bacteria division CPR2</taxon>
    </lineage>
</organism>
<dbReference type="InterPro" id="IPR036279">
    <property type="entry name" value="5-3_exonuclease_C_sf"/>
</dbReference>
<dbReference type="PANTHER" id="PTHR10133">
    <property type="entry name" value="DNA POLYMERASE I"/>
    <property type="match status" value="1"/>
</dbReference>
<dbReference type="SUPFAM" id="SSF88723">
    <property type="entry name" value="PIN domain-like"/>
    <property type="match status" value="1"/>
</dbReference>
<dbReference type="Gene3D" id="1.20.1060.10">
    <property type="entry name" value="Taq DNA Polymerase, Chain T, domain 4"/>
    <property type="match status" value="1"/>
</dbReference>
<accession>A0A0G0LZ34</accession>
<keyword evidence="10 16" id="KW-0269">Exonuclease</keyword>
<dbReference type="PROSITE" id="PS00447">
    <property type="entry name" value="DNA_POLYMERASE_A"/>
    <property type="match status" value="1"/>
</dbReference>
<feature type="domain" description="5'-3' exonuclease" evidence="18">
    <location>
        <begin position="1"/>
        <end position="265"/>
    </location>
</feature>
<dbReference type="InterPro" id="IPR002298">
    <property type="entry name" value="DNA_polymerase_A"/>
</dbReference>
<evidence type="ECO:0000256" key="8">
    <source>
        <dbReference type="ARBA" id="ARBA00022763"/>
    </source>
</evidence>
<dbReference type="Pfam" id="PF02739">
    <property type="entry name" value="5_3_exonuc_N"/>
    <property type="match status" value="1"/>
</dbReference>
<name>A0A0G0LZ34_UNCC2</name>
<dbReference type="PANTHER" id="PTHR10133:SF27">
    <property type="entry name" value="DNA POLYMERASE NU"/>
    <property type="match status" value="1"/>
</dbReference>
<dbReference type="InterPro" id="IPR020045">
    <property type="entry name" value="DNA_polI_H3TH"/>
</dbReference>
<dbReference type="Pfam" id="PF01612">
    <property type="entry name" value="DNA_pol_A_exo1"/>
    <property type="match status" value="1"/>
</dbReference>
<dbReference type="Pfam" id="PF01367">
    <property type="entry name" value="5_3_exonuc"/>
    <property type="match status" value="1"/>
</dbReference>
<evidence type="ECO:0000256" key="15">
    <source>
        <dbReference type="NCBIfam" id="TIGR00593"/>
    </source>
</evidence>
<dbReference type="CDD" id="cd09898">
    <property type="entry name" value="H3TH_53EXO"/>
    <property type="match status" value="1"/>
</dbReference>
<keyword evidence="9 16" id="KW-0378">Hydrolase</keyword>
<keyword evidence="12 16" id="KW-0238">DNA-binding</keyword>
<evidence type="ECO:0000259" key="18">
    <source>
        <dbReference type="SMART" id="SM00475"/>
    </source>
</evidence>
<proteinExistence type="inferred from homology"/>
<dbReference type="STRING" id="1618345.UT18_C0023G0013"/>
<evidence type="ECO:0000256" key="9">
    <source>
        <dbReference type="ARBA" id="ARBA00022801"/>
    </source>
</evidence>
<comment type="caution">
    <text evidence="20">The sequence shown here is derived from an EMBL/GenBank/DDBJ whole genome shotgun (WGS) entry which is preliminary data.</text>
</comment>
<comment type="similarity">
    <text evidence="1 16">Belongs to the DNA polymerase type-A family.</text>
</comment>
<evidence type="ECO:0000256" key="1">
    <source>
        <dbReference type="ARBA" id="ARBA00007705"/>
    </source>
</evidence>
<dbReference type="InterPro" id="IPR043502">
    <property type="entry name" value="DNA/RNA_pol_sf"/>
</dbReference>